<organism evidence="1">
    <name type="scientific">Rhizophora mucronata</name>
    <name type="common">Asiatic mangrove</name>
    <dbReference type="NCBI Taxonomy" id="61149"/>
    <lineage>
        <taxon>Eukaryota</taxon>
        <taxon>Viridiplantae</taxon>
        <taxon>Streptophyta</taxon>
        <taxon>Embryophyta</taxon>
        <taxon>Tracheophyta</taxon>
        <taxon>Spermatophyta</taxon>
        <taxon>Magnoliopsida</taxon>
        <taxon>eudicotyledons</taxon>
        <taxon>Gunneridae</taxon>
        <taxon>Pentapetalae</taxon>
        <taxon>rosids</taxon>
        <taxon>fabids</taxon>
        <taxon>Malpighiales</taxon>
        <taxon>Rhizophoraceae</taxon>
        <taxon>Rhizophora</taxon>
    </lineage>
</organism>
<sequence length="18" mass="2042">MCGPVSQFRSSQTLIQIF</sequence>
<dbReference type="EMBL" id="GGEC01056643">
    <property type="protein sequence ID" value="MBX37127.1"/>
    <property type="molecule type" value="Transcribed_RNA"/>
</dbReference>
<proteinExistence type="predicted"/>
<protein>
    <submittedName>
        <fullName evidence="1">Uncharacterized protein</fullName>
    </submittedName>
</protein>
<dbReference type="AlphaFoldDB" id="A0A2P2N3V9"/>
<accession>A0A2P2N3V9</accession>
<reference evidence="1" key="1">
    <citation type="submission" date="2018-02" db="EMBL/GenBank/DDBJ databases">
        <title>Rhizophora mucronata_Transcriptome.</title>
        <authorList>
            <person name="Meera S.P."/>
            <person name="Sreeshan A."/>
            <person name="Augustine A."/>
        </authorList>
    </citation>
    <scope>NUCLEOTIDE SEQUENCE</scope>
    <source>
        <tissue evidence="1">Leaf</tissue>
    </source>
</reference>
<name>A0A2P2N3V9_RHIMU</name>
<evidence type="ECO:0000313" key="1">
    <source>
        <dbReference type="EMBL" id="MBX37127.1"/>
    </source>
</evidence>